<dbReference type="InterPro" id="IPR001781">
    <property type="entry name" value="Znf_LIM"/>
</dbReference>
<dbReference type="EMBL" id="JANEYG010000016">
    <property type="protein sequence ID" value="KAJ8919795.1"/>
    <property type="molecule type" value="Genomic_DNA"/>
</dbReference>
<keyword evidence="8" id="KW-1185">Reference proteome</keyword>
<evidence type="ECO:0000256" key="5">
    <source>
        <dbReference type="SAM" id="MobiDB-lite"/>
    </source>
</evidence>
<feature type="domain" description="LIM zinc-binding" evidence="6">
    <location>
        <begin position="260"/>
        <end position="325"/>
    </location>
</feature>
<protein>
    <recommendedName>
        <fullName evidence="6">LIM zinc-binding domain-containing protein</fullName>
    </recommendedName>
</protein>
<feature type="compositionally biased region" description="Polar residues" evidence="5">
    <location>
        <begin position="366"/>
        <end position="375"/>
    </location>
</feature>
<feature type="compositionally biased region" description="Basic and acidic residues" evidence="5">
    <location>
        <begin position="894"/>
        <end position="921"/>
    </location>
</feature>
<dbReference type="Pfam" id="PF00412">
    <property type="entry name" value="LIM"/>
    <property type="match status" value="1"/>
</dbReference>
<feature type="region of interest" description="Disordered" evidence="5">
    <location>
        <begin position="1092"/>
        <end position="1346"/>
    </location>
</feature>
<dbReference type="PANTHER" id="PTHR24206">
    <property type="entry name" value="OS06G0237300 PROTEIN"/>
    <property type="match status" value="1"/>
</dbReference>
<keyword evidence="2 4" id="KW-0862">Zinc</keyword>
<feature type="compositionally biased region" description="Polar residues" evidence="5">
    <location>
        <begin position="689"/>
        <end position="701"/>
    </location>
</feature>
<keyword evidence="1 4" id="KW-0479">Metal-binding</keyword>
<feature type="compositionally biased region" description="Acidic residues" evidence="5">
    <location>
        <begin position="476"/>
        <end position="486"/>
    </location>
</feature>
<dbReference type="GO" id="GO:0046872">
    <property type="term" value="F:metal ion binding"/>
    <property type="evidence" value="ECO:0007669"/>
    <property type="project" value="UniProtKB-KW"/>
</dbReference>
<dbReference type="PROSITE" id="PS00478">
    <property type="entry name" value="LIM_DOMAIN_1"/>
    <property type="match status" value="1"/>
</dbReference>
<feature type="compositionally biased region" description="Basic and acidic residues" evidence="5">
    <location>
        <begin position="342"/>
        <end position="364"/>
    </location>
</feature>
<feature type="compositionally biased region" description="Basic and acidic residues" evidence="5">
    <location>
        <begin position="1285"/>
        <end position="1299"/>
    </location>
</feature>
<feature type="compositionally biased region" description="Acidic residues" evidence="5">
    <location>
        <begin position="401"/>
        <end position="426"/>
    </location>
</feature>
<feature type="compositionally biased region" description="Basic and acidic residues" evidence="5">
    <location>
        <begin position="428"/>
        <end position="442"/>
    </location>
</feature>
<dbReference type="SMART" id="SM00132">
    <property type="entry name" value="LIM"/>
    <property type="match status" value="1"/>
</dbReference>
<dbReference type="SUPFAM" id="SSF57716">
    <property type="entry name" value="Glucocorticoid receptor-like (DNA-binding domain)"/>
    <property type="match status" value="1"/>
</dbReference>
<evidence type="ECO:0000256" key="1">
    <source>
        <dbReference type="ARBA" id="ARBA00022723"/>
    </source>
</evidence>
<feature type="region of interest" description="Disordered" evidence="5">
    <location>
        <begin position="1"/>
        <end position="25"/>
    </location>
</feature>
<feature type="region of interest" description="Disordered" evidence="5">
    <location>
        <begin position="847"/>
        <end position="976"/>
    </location>
</feature>
<feature type="compositionally biased region" description="Basic and acidic residues" evidence="5">
    <location>
        <begin position="1309"/>
        <end position="1325"/>
    </location>
</feature>
<dbReference type="PROSITE" id="PS50023">
    <property type="entry name" value="LIM_DOMAIN_2"/>
    <property type="match status" value="1"/>
</dbReference>
<feature type="compositionally biased region" description="Acidic residues" evidence="5">
    <location>
        <begin position="376"/>
        <end position="389"/>
    </location>
</feature>
<evidence type="ECO:0000256" key="4">
    <source>
        <dbReference type="PROSITE-ProRule" id="PRU00125"/>
    </source>
</evidence>
<gene>
    <name evidence="7" type="ORF">NQ315_006324</name>
</gene>
<evidence type="ECO:0000256" key="2">
    <source>
        <dbReference type="ARBA" id="ARBA00022833"/>
    </source>
</evidence>
<evidence type="ECO:0000256" key="3">
    <source>
        <dbReference type="ARBA" id="ARBA00023038"/>
    </source>
</evidence>
<feature type="compositionally biased region" description="Basic and acidic residues" evidence="5">
    <location>
        <begin position="1156"/>
        <end position="1165"/>
    </location>
</feature>
<feature type="region of interest" description="Disordered" evidence="5">
    <location>
        <begin position="331"/>
        <end position="512"/>
    </location>
</feature>
<name>A0AAV8VZT6_9CUCU</name>
<dbReference type="Gene3D" id="2.10.110.10">
    <property type="entry name" value="Cysteine Rich Protein"/>
    <property type="match status" value="1"/>
</dbReference>
<dbReference type="CDD" id="cd09439">
    <property type="entry name" value="LIM_Mical"/>
    <property type="match status" value="1"/>
</dbReference>
<accession>A0AAV8VZT6</accession>
<evidence type="ECO:0000259" key="6">
    <source>
        <dbReference type="PROSITE" id="PS50023"/>
    </source>
</evidence>
<sequence length="1346" mass="151435">MLEEIASNRAERHNRRRQQRKLQTEQFLKSMQMLQANARDPEPFEDYSIFLYRQTAPKFEDRVKDLEKQFTYVPDHENKMPNLTSRTAGTDEDLAARIKSFESKLHEPQPVDKKPKDLLRAIGKIETSDWNIKEIEKKIRENKMGKPTKVYDKEKVPKWSKEQFLARQTKMEKQHLDRQDSAEVQKLTEMYFVSIAKFADIDKSIKNLDQKLKEGTVRELGHNKVASITEKLVSKVPQESKPVEKTNTRPVVLPAPAGSEFCHFCSKRVYLMERLSAEGRFFHHGCFKCQYCNTQLRLGSYAFDRDGLYDHKFFCLHHFGMVGEPVAAKVTRKPSQRQPGRSPEKKPTFGVDLLDRVQTPERAEFSNLSTGLPSSDQEESISQMDEDEWTDKNFGASCAEVDSEDDSSSLSDTDSEDEDAFDDALEEPVTKEGTMKWADRWKNSYSRKRRDSDSNGYSSSDKSSYYENSSDGRADDDSDTATEGEEEIRARELRKQEVRVEPPIVQTDTGTDTEVKSLALTKIPDILSSHNRLSISDANLNRSSDNISVNSADFNSAESGDLDLNMNKTDNDKDGKCNVIVGKLTIAPNVDDKKSSSNLKPNPLMKSATAGALSPKKPLRNFVLPPKDSRKSFGAEFKPKFKPSEPEPLLIIKRTPSKISLPKEVGKPKVAKTTPKKPLQRSETAKSAPKQTLVKQKSLPETSEEKKDVVAFNFEPEDSDLKEIDNYIEDLLANEEELQKPIDPKKYAVCQESEDEKVSSSIEDLLKALETETKVTDPVIEEKTDEKIEDLLSWMEGLDHDTKDRKVCRSFSDVKYKHLERALKSPQRSGSVVSKIPRNNLTFFELHLSGKGAPRESSDDSDDANKTGSGLKRSKTEVNFRRRSQPRSSVDLDIPTKVDIKQMLRKFESTDKDDVPTKERSGSPCIRNLPKRNSLTSFRSATASPSDDATSRRYLPRPKPIKGTISKFESEPKEFKKPTYKRKETILTKSADWSLKAKAASEPSLEETLKDLEKFVEDTIQSIGNKYEPKQEATKSGWCANVTVTSVPNYEYILSTDTAPSGLEKPEIDGSLQSTAVDETRLQSHDFSKAVASTDTSLIEDDNTDTADTKSKSDFGVLTPHDFSKAVEDTSASLEDAVPARKFQTGNKNLVVPSLEDNKENKPGAEDCSGSSDSSSFEKVHNPKRPAAKASAEDLSEEVEGDFLKITARKTGKDELYATVNKPRVDERSPSFISPPQRPMRQKSFEQKSPSRTTAALEPVNLVQPVRPQRKRSSTASPMAVRKVSHGDLQLKRNADTDNKSSSTSSLNAKRELSKTLDKQRKENAELGASSSRRDSKSKDKDCCVQ</sequence>
<evidence type="ECO:0000313" key="8">
    <source>
        <dbReference type="Proteomes" id="UP001159042"/>
    </source>
</evidence>
<dbReference type="Proteomes" id="UP001159042">
    <property type="component" value="Unassembled WGS sequence"/>
</dbReference>
<feature type="compositionally biased region" description="Low complexity" evidence="5">
    <location>
        <begin position="454"/>
        <end position="469"/>
    </location>
</feature>
<feature type="compositionally biased region" description="Basic and acidic residues" evidence="5">
    <location>
        <begin position="487"/>
        <end position="500"/>
    </location>
</feature>
<keyword evidence="3 4" id="KW-0440">LIM domain</keyword>
<feature type="compositionally biased region" description="Basic and acidic residues" evidence="5">
    <location>
        <begin position="627"/>
        <end position="645"/>
    </location>
</feature>
<feature type="region of interest" description="Disordered" evidence="5">
    <location>
        <begin position="592"/>
        <end position="708"/>
    </location>
</feature>
<evidence type="ECO:0000313" key="7">
    <source>
        <dbReference type="EMBL" id="KAJ8919795.1"/>
    </source>
</evidence>
<reference evidence="7 8" key="1">
    <citation type="journal article" date="2023" name="Insect Mol. Biol.">
        <title>Genome sequencing provides insights into the evolution of gene families encoding plant cell wall-degrading enzymes in longhorned beetles.</title>
        <authorList>
            <person name="Shin N.R."/>
            <person name="Okamura Y."/>
            <person name="Kirsch R."/>
            <person name="Pauchet Y."/>
        </authorList>
    </citation>
    <scope>NUCLEOTIDE SEQUENCE [LARGE SCALE GENOMIC DNA]</scope>
    <source>
        <strain evidence="7">EAD_L_NR</strain>
    </source>
</reference>
<comment type="caution">
    <text evidence="7">The sequence shown here is derived from an EMBL/GenBank/DDBJ whole genome shotgun (WGS) entry which is preliminary data.</text>
</comment>
<feature type="compositionally biased region" description="Basic and acidic residues" evidence="5">
    <location>
        <begin position="1332"/>
        <end position="1346"/>
    </location>
</feature>
<proteinExistence type="predicted"/>
<organism evidence="7 8">
    <name type="scientific">Exocentrus adspersus</name>
    <dbReference type="NCBI Taxonomy" id="1586481"/>
    <lineage>
        <taxon>Eukaryota</taxon>
        <taxon>Metazoa</taxon>
        <taxon>Ecdysozoa</taxon>
        <taxon>Arthropoda</taxon>
        <taxon>Hexapoda</taxon>
        <taxon>Insecta</taxon>
        <taxon>Pterygota</taxon>
        <taxon>Neoptera</taxon>
        <taxon>Endopterygota</taxon>
        <taxon>Coleoptera</taxon>
        <taxon>Polyphaga</taxon>
        <taxon>Cucujiformia</taxon>
        <taxon>Chrysomeloidea</taxon>
        <taxon>Cerambycidae</taxon>
        <taxon>Lamiinae</taxon>
        <taxon>Acanthocinini</taxon>
        <taxon>Exocentrus</taxon>
    </lineage>
</organism>